<dbReference type="EMBL" id="ML736310">
    <property type="protein sequence ID" value="KAE8373592.1"/>
    <property type="molecule type" value="Genomic_DNA"/>
</dbReference>
<gene>
    <name evidence="2" type="ORF">BDV26DRAFT_63047</name>
</gene>
<reference evidence="2 3" key="1">
    <citation type="submission" date="2019-04" db="EMBL/GenBank/DDBJ databases">
        <title>Friends and foes A comparative genomics studyof 23 Aspergillus species from section Flavi.</title>
        <authorList>
            <consortium name="DOE Joint Genome Institute"/>
            <person name="Kjaerbolling I."/>
            <person name="Vesth T."/>
            <person name="Frisvad J.C."/>
            <person name="Nybo J.L."/>
            <person name="Theobald S."/>
            <person name="Kildgaard S."/>
            <person name="Isbrandt T."/>
            <person name="Kuo A."/>
            <person name="Sato A."/>
            <person name="Lyhne E.K."/>
            <person name="Kogle M.E."/>
            <person name="Wiebenga A."/>
            <person name="Kun R.S."/>
            <person name="Lubbers R.J."/>
            <person name="Makela M.R."/>
            <person name="Barry K."/>
            <person name="Chovatia M."/>
            <person name="Clum A."/>
            <person name="Daum C."/>
            <person name="Haridas S."/>
            <person name="He G."/>
            <person name="LaButti K."/>
            <person name="Lipzen A."/>
            <person name="Mondo S."/>
            <person name="Riley R."/>
            <person name="Salamov A."/>
            <person name="Simmons B.A."/>
            <person name="Magnuson J.K."/>
            <person name="Henrissat B."/>
            <person name="Mortensen U.H."/>
            <person name="Larsen T.O."/>
            <person name="Devries R.P."/>
            <person name="Grigoriev I.V."/>
            <person name="Machida M."/>
            <person name="Baker S.E."/>
            <person name="Andersen M.R."/>
        </authorList>
    </citation>
    <scope>NUCLEOTIDE SEQUENCE [LARGE SCALE GENOMIC DNA]</scope>
    <source>
        <strain evidence="2 3">IBT 29228</strain>
    </source>
</reference>
<name>A0A5N7AUR3_9EURO</name>
<evidence type="ECO:0000313" key="2">
    <source>
        <dbReference type="EMBL" id="KAE8373592.1"/>
    </source>
</evidence>
<keyword evidence="1" id="KW-1133">Transmembrane helix</keyword>
<protein>
    <submittedName>
        <fullName evidence="2">Uncharacterized protein</fullName>
    </submittedName>
</protein>
<keyword evidence="1" id="KW-0472">Membrane</keyword>
<accession>A0A5N7AUR3</accession>
<dbReference type="Proteomes" id="UP000326198">
    <property type="component" value="Unassembled WGS sequence"/>
</dbReference>
<dbReference type="AlphaFoldDB" id="A0A5N7AUR3"/>
<evidence type="ECO:0000256" key="1">
    <source>
        <dbReference type="SAM" id="Phobius"/>
    </source>
</evidence>
<feature type="transmembrane region" description="Helical" evidence="1">
    <location>
        <begin position="21"/>
        <end position="39"/>
    </location>
</feature>
<keyword evidence="3" id="KW-1185">Reference proteome</keyword>
<proteinExistence type="predicted"/>
<evidence type="ECO:0000313" key="3">
    <source>
        <dbReference type="Proteomes" id="UP000326198"/>
    </source>
</evidence>
<organism evidence="2 3">
    <name type="scientific">Aspergillus bertholletiae</name>
    <dbReference type="NCBI Taxonomy" id="1226010"/>
    <lineage>
        <taxon>Eukaryota</taxon>
        <taxon>Fungi</taxon>
        <taxon>Dikarya</taxon>
        <taxon>Ascomycota</taxon>
        <taxon>Pezizomycotina</taxon>
        <taxon>Eurotiomycetes</taxon>
        <taxon>Eurotiomycetidae</taxon>
        <taxon>Eurotiales</taxon>
        <taxon>Aspergillaceae</taxon>
        <taxon>Aspergillus</taxon>
        <taxon>Aspergillus subgen. Circumdati</taxon>
    </lineage>
</organism>
<sequence>MVDMLRYATSKVFPHPFRFYPLLYPFSFFLSFLDCLSYLPSQMLPLGIGRFPWLEFKHIWLWRLIIFWPQLFHLGPN</sequence>
<keyword evidence="1" id="KW-0812">Transmembrane</keyword>